<reference evidence="5" key="1">
    <citation type="journal article" date="2019" name="Int. J. Syst. Evol. Microbiol.">
        <title>The Global Catalogue of Microorganisms (GCM) 10K type strain sequencing project: providing services to taxonomists for standard genome sequencing and annotation.</title>
        <authorList>
            <consortium name="The Broad Institute Genomics Platform"/>
            <consortium name="The Broad Institute Genome Sequencing Center for Infectious Disease"/>
            <person name="Wu L."/>
            <person name="Ma J."/>
        </authorList>
    </citation>
    <scope>NUCLEOTIDE SEQUENCE [LARGE SCALE GENOMIC DNA]</scope>
    <source>
        <strain evidence="5">KACC 12634</strain>
    </source>
</reference>
<comment type="caution">
    <text evidence="4">The sequence shown here is derived from an EMBL/GenBank/DDBJ whole genome shotgun (WGS) entry which is preliminary data.</text>
</comment>
<feature type="domain" description="PPM-type phosphatase" evidence="3">
    <location>
        <begin position="141"/>
        <end position="362"/>
    </location>
</feature>
<dbReference type="GO" id="GO:0004722">
    <property type="term" value="F:protein serine/threonine phosphatase activity"/>
    <property type="evidence" value="ECO:0007669"/>
    <property type="project" value="UniProtKB-EC"/>
</dbReference>
<accession>A0ABW2DAB5</accession>
<dbReference type="PANTHER" id="PTHR43156">
    <property type="entry name" value="STAGE II SPORULATION PROTEIN E-RELATED"/>
    <property type="match status" value="1"/>
</dbReference>
<dbReference type="Proteomes" id="UP001596470">
    <property type="component" value="Unassembled WGS sequence"/>
</dbReference>
<dbReference type="RefSeq" id="WP_382350233.1">
    <property type="nucleotide sequence ID" value="NZ_JBHMBP010000002.1"/>
</dbReference>
<keyword evidence="1 4" id="KW-0378">Hydrolase</keyword>
<name>A0ABW2DAB5_9ACTN</name>
<protein>
    <submittedName>
        <fullName evidence="4">PP2C family protein-serine/threonine phosphatase</fullName>
        <ecNumber evidence="4">3.1.3.16</ecNumber>
    </submittedName>
</protein>
<keyword evidence="2" id="KW-0812">Transmembrane</keyword>
<dbReference type="EMBL" id="JBHSYS010000002">
    <property type="protein sequence ID" value="MFC6957886.1"/>
    <property type="molecule type" value="Genomic_DNA"/>
</dbReference>
<sequence length="366" mass="39025">MERLPQMLTLRRTVGLAWLRALPLVLVIVMVPVELATSSVHLWTLIAALPPLAALVNGPRTTVVVAVTAFLACAALNWSRISGGVADGYSEMVPVVLIGATSVVIAVLRDRVIASLINVNAVSEAAQRALLPDLPRRVGRLDCAARYRAAVADSRLGGDFFDLLDTQWGVRAVLGDVSGHGLGAVATMAALLGSFREGALDDVDLNALSVRMERRMLMCNERRGGWTEEFATALLMAFGRDGCTVEVRSFGHHPPLLVRGGEVEALSLTPAPPLGLVGEMNVAARSVGRALHPGDLLVAFTDGVVEARDRAGGMYPFERRLRDRAGAEPFANAAAVVEFLFADLETHGFRLTDDTAVLVVGVRRGP</sequence>
<dbReference type="Gene3D" id="3.60.40.10">
    <property type="entry name" value="PPM-type phosphatase domain"/>
    <property type="match status" value="1"/>
</dbReference>
<keyword evidence="2" id="KW-1133">Transmembrane helix</keyword>
<organism evidence="4 5">
    <name type="scientific">Glycomyces mayteni</name>
    <dbReference type="NCBI Taxonomy" id="543887"/>
    <lineage>
        <taxon>Bacteria</taxon>
        <taxon>Bacillati</taxon>
        <taxon>Actinomycetota</taxon>
        <taxon>Actinomycetes</taxon>
        <taxon>Glycomycetales</taxon>
        <taxon>Glycomycetaceae</taxon>
        <taxon>Glycomyces</taxon>
    </lineage>
</organism>
<dbReference type="InterPro" id="IPR001932">
    <property type="entry name" value="PPM-type_phosphatase-like_dom"/>
</dbReference>
<dbReference type="InterPro" id="IPR052016">
    <property type="entry name" value="Bact_Sigma-Reg"/>
</dbReference>
<dbReference type="SMART" id="SM00331">
    <property type="entry name" value="PP2C_SIG"/>
    <property type="match status" value="1"/>
</dbReference>
<dbReference type="SUPFAM" id="SSF81606">
    <property type="entry name" value="PP2C-like"/>
    <property type="match status" value="1"/>
</dbReference>
<dbReference type="InterPro" id="IPR036457">
    <property type="entry name" value="PPM-type-like_dom_sf"/>
</dbReference>
<evidence type="ECO:0000313" key="4">
    <source>
        <dbReference type="EMBL" id="MFC6957886.1"/>
    </source>
</evidence>
<evidence type="ECO:0000313" key="5">
    <source>
        <dbReference type="Proteomes" id="UP001596470"/>
    </source>
</evidence>
<proteinExistence type="predicted"/>
<evidence type="ECO:0000256" key="2">
    <source>
        <dbReference type="SAM" id="Phobius"/>
    </source>
</evidence>
<evidence type="ECO:0000256" key="1">
    <source>
        <dbReference type="ARBA" id="ARBA00022801"/>
    </source>
</evidence>
<gene>
    <name evidence="4" type="ORF">ACFQS3_11830</name>
</gene>
<feature type="transmembrane region" description="Helical" evidence="2">
    <location>
        <begin position="12"/>
        <end position="33"/>
    </location>
</feature>
<dbReference type="Pfam" id="PF07228">
    <property type="entry name" value="SpoIIE"/>
    <property type="match status" value="1"/>
</dbReference>
<keyword evidence="5" id="KW-1185">Reference proteome</keyword>
<dbReference type="PANTHER" id="PTHR43156:SF2">
    <property type="entry name" value="STAGE II SPORULATION PROTEIN E"/>
    <property type="match status" value="1"/>
</dbReference>
<dbReference type="EC" id="3.1.3.16" evidence="4"/>
<evidence type="ECO:0000259" key="3">
    <source>
        <dbReference type="SMART" id="SM00331"/>
    </source>
</evidence>
<keyword evidence="2" id="KW-0472">Membrane</keyword>